<organism evidence="3 4">
    <name type="scientific">Herpetosiphon gulosus</name>
    <dbReference type="NCBI Taxonomy" id="1973496"/>
    <lineage>
        <taxon>Bacteria</taxon>
        <taxon>Bacillati</taxon>
        <taxon>Chloroflexota</taxon>
        <taxon>Chloroflexia</taxon>
        <taxon>Herpetosiphonales</taxon>
        <taxon>Herpetosiphonaceae</taxon>
        <taxon>Herpetosiphon</taxon>
    </lineage>
</organism>
<dbReference type="Gene3D" id="3.40.50.2000">
    <property type="entry name" value="Glycogen Phosphorylase B"/>
    <property type="match status" value="2"/>
</dbReference>
<sequence length="405" mass="45164">MRIAYIAYPTSLMLASANAIQTWTTLRELRQQAPNTLIIIPRWLGEPSRFKEVGATHLQRPAIGKLSRFKKSTLWYYAERSVFAAMSAAVVVSQRWRGEAVDVVYVREVIAAGWWATLWGPLLKIPVIYEAHDLESWNPSRAKETWVQPVLNLLDRLTLGRSAAVASLTDDFRQLLARLGWRKPNDVAVIPDAFDDSLYQPHDRQPARAQLGLDPSAPLIVYAGMTFSYRGLDRLIAAFANLHQTMPDAQLLFIGGRPAEIAQFSQQANNLALGESVRFLGALPQSATPTYLHAADVLVIPDTVTDVTASPLKLFEYLAVERAVVLPNIPALREILPEQIGYYFERGSTQGLEQALADALTDPLRHEREQAGRQCVQDHTYRARAGRIKALCQQISQTTNNGALD</sequence>
<dbReference type="PANTHER" id="PTHR45947:SF3">
    <property type="entry name" value="SULFOQUINOVOSYL TRANSFERASE SQD2"/>
    <property type="match status" value="1"/>
</dbReference>
<name>A0ABP9X668_9CHLR</name>
<keyword evidence="4" id="KW-1185">Reference proteome</keyword>
<dbReference type="InterPro" id="IPR050194">
    <property type="entry name" value="Glycosyltransferase_grp1"/>
</dbReference>
<proteinExistence type="predicted"/>
<dbReference type="RefSeq" id="WP_345724492.1">
    <property type="nucleotide sequence ID" value="NZ_BAABRU010000026.1"/>
</dbReference>
<feature type="domain" description="Glycosyl transferase family 1" evidence="1">
    <location>
        <begin position="204"/>
        <end position="373"/>
    </location>
</feature>
<protein>
    <submittedName>
        <fullName evidence="3">D-inositol-3-phosphate glycosyltransferase</fullName>
    </submittedName>
</protein>
<evidence type="ECO:0000313" key="3">
    <source>
        <dbReference type="EMBL" id="GAA5530895.1"/>
    </source>
</evidence>
<dbReference type="PANTHER" id="PTHR45947">
    <property type="entry name" value="SULFOQUINOVOSYL TRANSFERASE SQD2"/>
    <property type="match status" value="1"/>
</dbReference>
<evidence type="ECO:0000313" key="4">
    <source>
        <dbReference type="Proteomes" id="UP001428290"/>
    </source>
</evidence>
<evidence type="ECO:0000259" key="2">
    <source>
        <dbReference type="Pfam" id="PF13579"/>
    </source>
</evidence>
<dbReference type="Pfam" id="PF00534">
    <property type="entry name" value="Glycos_transf_1"/>
    <property type="match status" value="1"/>
</dbReference>
<gene>
    <name evidence="3" type="primary">mshA_28</name>
    <name evidence="3" type="ORF">Hgul01_04719</name>
</gene>
<comment type="caution">
    <text evidence="3">The sequence shown here is derived from an EMBL/GenBank/DDBJ whole genome shotgun (WGS) entry which is preliminary data.</text>
</comment>
<dbReference type="SUPFAM" id="SSF53756">
    <property type="entry name" value="UDP-Glycosyltransferase/glycogen phosphorylase"/>
    <property type="match status" value="1"/>
</dbReference>
<dbReference type="InterPro" id="IPR001296">
    <property type="entry name" value="Glyco_trans_1"/>
</dbReference>
<dbReference type="Proteomes" id="UP001428290">
    <property type="component" value="Unassembled WGS sequence"/>
</dbReference>
<evidence type="ECO:0000259" key="1">
    <source>
        <dbReference type="Pfam" id="PF00534"/>
    </source>
</evidence>
<dbReference type="Pfam" id="PF13579">
    <property type="entry name" value="Glyco_trans_4_4"/>
    <property type="match status" value="1"/>
</dbReference>
<reference evidence="3 4" key="1">
    <citation type="submission" date="2024-02" db="EMBL/GenBank/DDBJ databases">
        <title>Herpetosiphon gulosus NBRC 112829.</title>
        <authorList>
            <person name="Ichikawa N."/>
            <person name="Katano-Makiyama Y."/>
            <person name="Hidaka K."/>
        </authorList>
    </citation>
    <scope>NUCLEOTIDE SEQUENCE [LARGE SCALE GENOMIC DNA]</scope>
    <source>
        <strain evidence="3 4">NBRC 112829</strain>
    </source>
</reference>
<dbReference type="EMBL" id="BAABRU010000026">
    <property type="protein sequence ID" value="GAA5530895.1"/>
    <property type="molecule type" value="Genomic_DNA"/>
</dbReference>
<dbReference type="CDD" id="cd03801">
    <property type="entry name" value="GT4_PimA-like"/>
    <property type="match status" value="1"/>
</dbReference>
<feature type="domain" description="Glycosyltransferase subfamily 4-like N-terminal" evidence="2">
    <location>
        <begin position="74"/>
        <end position="191"/>
    </location>
</feature>
<accession>A0ABP9X668</accession>
<dbReference type="InterPro" id="IPR028098">
    <property type="entry name" value="Glyco_trans_4-like_N"/>
</dbReference>